<evidence type="ECO:0000313" key="2">
    <source>
        <dbReference type="EMBL" id="MDQ0473801.1"/>
    </source>
</evidence>
<dbReference type="EMBL" id="JAUSVX010000018">
    <property type="protein sequence ID" value="MDQ0473801.1"/>
    <property type="molecule type" value="Genomic_DNA"/>
</dbReference>
<name>A0ABU0JHN0_9HYPH</name>
<sequence length="257" mass="27506">MRKTRRLILLGLAVCLVAGVTYAASRVGPRWFPQYFRSVWGALGEPLATDVPPGLADLPVVMVDGHDPHGPLAVVLSGNGGWWGITDSLAKTFAKAGITTIGLNSLAYFIDRRSPEETAAVIERMVATFPADRPLLLVGYSYGADVIATVYARLSPATRARVRLVSLIGLSHIVDYAIGFWKVAAPHYATVQAVAAIEGPRIQCLQGSDEGKRSACGQLDPAHVEIITLPGGHHFDGDYAKMAQRVLQGLGQVEARP</sequence>
<feature type="domain" description="Bacterial virulence" evidence="1">
    <location>
        <begin position="72"/>
        <end position="251"/>
    </location>
</feature>
<dbReference type="Proteomes" id="UP001242480">
    <property type="component" value="Unassembled WGS sequence"/>
</dbReference>
<dbReference type="Gene3D" id="3.40.50.1820">
    <property type="entry name" value="alpha/beta hydrolase"/>
    <property type="match status" value="1"/>
</dbReference>
<keyword evidence="3" id="KW-1185">Reference proteome</keyword>
<evidence type="ECO:0000313" key="3">
    <source>
        <dbReference type="Proteomes" id="UP001242480"/>
    </source>
</evidence>
<proteinExistence type="predicted"/>
<evidence type="ECO:0000259" key="1">
    <source>
        <dbReference type="Pfam" id="PF06057"/>
    </source>
</evidence>
<dbReference type="InterPro" id="IPR010333">
    <property type="entry name" value="VirJ"/>
</dbReference>
<dbReference type="RefSeq" id="WP_307282450.1">
    <property type="nucleotide sequence ID" value="NZ_JAUSVX010000018.1"/>
</dbReference>
<dbReference type="InterPro" id="IPR029058">
    <property type="entry name" value="AB_hydrolase_fold"/>
</dbReference>
<dbReference type="SUPFAM" id="SSF53474">
    <property type="entry name" value="alpha/beta-Hydrolases"/>
    <property type="match status" value="1"/>
</dbReference>
<gene>
    <name evidence="2" type="ORF">QO011_006837</name>
</gene>
<organism evidence="2 3">
    <name type="scientific">Labrys wisconsinensis</name>
    <dbReference type="NCBI Taxonomy" id="425677"/>
    <lineage>
        <taxon>Bacteria</taxon>
        <taxon>Pseudomonadati</taxon>
        <taxon>Pseudomonadota</taxon>
        <taxon>Alphaproteobacteria</taxon>
        <taxon>Hyphomicrobiales</taxon>
        <taxon>Xanthobacteraceae</taxon>
        <taxon>Labrys</taxon>
    </lineage>
</organism>
<dbReference type="Pfam" id="PF06057">
    <property type="entry name" value="VirJ"/>
    <property type="match status" value="1"/>
</dbReference>
<accession>A0ABU0JHN0</accession>
<protein>
    <submittedName>
        <fullName evidence="2">Type IV secretory pathway VirJ component</fullName>
    </submittedName>
</protein>
<comment type="caution">
    <text evidence="2">The sequence shown here is derived from an EMBL/GenBank/DDBJ whole genome shotgun (WGS) entry which is preliminary data.</text>
</comment>
<reference evidence="2 3" key="1">
    <citation type="submission" date="2023-07" db="EMBL/GenBank/DDBJ databases">
        <title>Genomic Encyclopedia of Type Strains, Phase IV (KMG-IV): sequencing the most valuable type-strain genomes for metagenomic binning, comparative biology and taxonomic classification.</title>
        <authorList>
            <person name="Goeker M."/>
        </authorList>
    </citation>
    <scope>NUCLEOTIDE SEQUENCE [LARGE SCALE GENOMIC DNA]</scope>
    <source>
        <strain evidence="2 3">DSM 19619</strain>
    </source>
</reference>